<name>A0A0C3HWI9_9VIBR</name>
<keyword evidence="2" id="KW-0808">Transferase</keyword>
<proteinExistence type="inferred from homology"/>
<comment type="similarity">
    <text evidence="1">Belongs to the four-carbon acid sugar kinase family.</text>
</comment>
<keyword evidence="5" id="KW-0067">ATP-binding</keyword>
<dbReference type="Gene3D" id="3.40.50.10840">
    <property type="entry name" value="Putative sugar-binding, N-terminal domain"/>
    <property type="match status" value="1"/>
</dbReference>
<dbReference type="Pfam" id="PF17042">
    <property type="entry name" value="NBD_C"/>
    <property type="match status" value="1"/>
</dbReference>
<comment type="caution">
    <text evidence="9">The sequence shown here is derived from an EMBL/GenBank/DDBJ whole genome shotgun (WGS) entry which is preliminary data.</text>
</comment>
<evidence type="ECO:0000256" key="3">
    <source>
        <dbReference type="ARBA" id="ARBA00022741"/>
    </source>
</evidence>
<dbReference type="RefSeq" id="WP_041154122.1">
    <property type="nucleotide sequence ID" value="NZ_CBCRVP010000011.1"/>
</dbReference>
<evidence type="ECO:0000256" key="1">
    <source>
        <dbReference type="ARBA" id="ARBA00005715"/>
    </source>
</evidence>
<accession>A0A0C3HWI9</accession>
<evidence type="ECO:0000259" key="7">
    <source>
        <dbReference type="Pfam" id="PF07005"/>
    </source>
</evidence>
<dbReference type="SUPFAM" id="SSF142764">
    <property type="entry name" value="YgbK-like"/>
    <property type="match status" value="1"/>
</dbReference>
<keyword evidence="6" id="KW-0119">Carbohydrate metabolism</keyword>
<dbReference type="InterPro" id="IPR031475">
    <property type="entry name" value="NBD_C"/>
</dbReference>
<dbReference type="GO" id="GO:0016301">
    <property type="term" value="F:kinase activity"/>
    <property type="evidence" value="ECO:0007669"/>
    <property type="project" value="UniProtKB-KW"/>
</dbReference>
<dbReference type="Pfam" id="PF07005">
    <property type="entry name" value="SBD_N"/>
    <property type="match status" value="1"/>
</dbReference>
<feature type="domain" description="Four-carbon acid sugar kinase N-terminal" evidence="7">
    <location>
        <begin position="8"/>
        <end position="243"/>
    </location>
</feature>
<dbReference type="Gene3D" id="3.40.980.20">
    <property type="entry name" value="Four-carbon acid sugar kinase, nucleotide binding domain"/>
    <property type="match status" value="1"/>
</dbReference>
<evidence type="ECO:0000256" key="4">
    <source>
        <dbReference type="ARBA" id="ARBA00022777"/>
    </source>
</evidence>
<keyword evidence="3" id="KW-0547">Nucleotide-binding</keyword>
<evidence type="ECO:0000256" key="2">
    <source>
        <dbReference type="ARBA" id="ARBA00022679"/>
    </source>
</evidence>
<organism evidence="9 10">
    <name type="scientific">Vibrio mytili</name>
    <dbReference type="NCBI Taxonomy" id="50718"/>
    <lineage>
        <taxon>Bacteria</taxon>
        <taxon>Pseudomonadati</taxon>
        <taxon>Pseudomonadota</taxon>
        <taxon>Gammaproteobacteria</taxon>
        <taxon>Vibrionales</taxon>
        <taxon>Vibrionaceae</taxon>
        <taxon>Vibrio</taxon>
    </lineage>
</organism>
<evidence type="ECO:0000313" key="9">
    <source>
        <dbReference type="EMBL" id="KIN12606.1"/>
    </source>
</evidence>
<sequence length="438" mass="47764">MLSSEKELAYYGDDFTGSTDVLESLSLKGKKTVLWLRIPHPSELKEFEDYSCVGLAGVSRSKDTEWMSTELPAVFKFLKSLNPQYVHYKVCSTFDSNVDKGNIATAMKIGIQTIEPSWTSILVGTPKIKRYVCFGELFADYKGEVFPIDRHPVMSCHPATPMTESNLIKHMQALGSDDCVSFNLAMYNGVNSHSHLSSLIAAQKVVLFDSFDETSLAKAGAFIKDHSQTGTHFTVSSSGFEDAIYFDSERIESPSIVGKSRILALSGSCSLITSAQISYAIENGFSPIKLDVSRLIDENSREVYLNEVTEHCTELLTDQISPLVYSALGPNEETLNLVKNSGCESFDQVLGQFLGNIASKVAESGMIDRIAVAGGDTSGYCLQSLNVDALTFVAPLCPGVPLCRTHSKHANFNGLEVALKGGQMGDDDFFVKLLAGEE</sequence>
<dbReference type="OrthoDB" id="191465at2"/>
<evidence type="ECO:0000256" key="5">
    <source>
        <dbReference type="ARBA" id="ARBA00022840"/>
    </source>
</evidence>
<dbReference type="STRING" id="50718.SU60_02000"/>
<evidence type="ECO:0000313" key="10">
    <source>
        <dbReference type="Proteomes" id="UP000031977"/>
    </source>
</evidence>
<evidence type="ECO:0000256" key="6">
    <source>
        <dbReference type="ARBA" id="ARBA00023277"/>
    </source>
</evidence>
<keyword evidence="4 9" id="KW-0418">Kinase</keyword>
<keyword evidence="10" id="KW-1185">Reference proteome</keyword>
<feature type="domain" description="Four-carbon acid sugar kinase nucleotide binding" evidence="8">
    <location>
        <begin position="263"/>
        <end position="430"/>
    </location>
</feature>
<dbReference type="InterPro" id="IPR010737">
    <property type="entry name" value="4-carb_acid_sugar_kinase_N"/>
</dbReference>
<reference evidence="9 10" key="1">
    <citation type="submission" date="2015-01" db="EMBL/GenBank/DDBJ databases">
        <title>Draft genome of Vibrio mytili type strain CAIM 528.</title>
        <authorList>
            <person name="Gonzalez-Castillo A."/>
            <person name="Gomez-Gil B."/>
            <person name="Enciso-Ibarra J."/>
        </authorList>
    </citation>
    <scope>NUCLEOTIDE SEQUENCE [LARGE SCALE GENOMIC DNA]</scope>
    <source>
        <strain evidence="9 10">CAIM 528</strain>
    </source>
</reference>
<dbReference type="InterPro" id="IPR042213">
    <property type="entry name" value="NBD_C_sf"/>
</dbReference>
<dbReference type="EMBL" id="JXOK01000004">
    <property type="protein sequence ID" value="KIN12606.1"/>
    <property type="molecule type" value="Genomic_DNA"/>
</dbReference>
<dbReference type="AlphaFoldDB" id="A0A0C3HWI9"/>
<dbReference type="InterPro" id="IPR037051">
    <property type="entry name" value="4-carb_acid_sugar_kinase_N_sf"/>
</dbReference>
<dbReference type="Proteomes" id="UP000031977">
    <property type="component" value="Unassembled WGS sequence"/>
</dbReference>
<dbReference type="GO" id="GO:0005524">
    <property type="term" value="F:ATP binding"/>
    <property type="evidence" value="ECO:0007669"/>
    <property type="project" value="UniProtKB-KW"/>
</dbReference>
<protein>
    <submittedName>
        <fullName evidence="9">Serine kinase</fullName>
    </submittedName>
</protein>
<evidence type="ECO:0000259" key="8">
    <source>
        <dbReference type="Pfam" id="PF17042"/>
    </source>
</evidence>
<gene>
    <name evidence="9" type="ORF">SU60_02000</name>
</gene>